<name>A0A0B8N0K4_TALPI</name>
<evidence type="ECO:0000259" key="6">
    <source>
        <dbReference type="Pfam" id="PF01055"/>
    </source>
</evidence>
<dbReference type="SUPFAM" id="SSF51011">
    <property type="entry name" value="Glycosyl hydrolase domain"/>
    <property type="match status" value="1"/>
</dbReference>
<dbReference type="GO" id="GO:0030246">
    <property type="term" value="F:carbohydrate binding"/>
    <property type="evidence" value="ECO:0007669"/>
    <property type="project" value="InterPro"/>
</dbReference>
<dbReference type="SUPFAM" id="SSF74650">
    <property type="entry name" value="Galactose mutarotase-like"/>
    <property type="match status" value="1"/>
</dbReference>
<dbReference type="EC" id="3.2.1.20" evidence="3"/>
<dbReference type="InterPro" id="IPR011013">
    <property type="entry name" value="Gal_mutarotase_sf_dom"/>
</dbReference>
<dbReference type="Gene3D" id="2.60.40.1760">
    <property type="entry name" value="glycosyl hydrolase (family 31)"/>
    <property type="match status" value="1"/>
</dbReference>
<dbReference type="EMBL" id="DF933807">
    <property type="protein sequence ID" value="GAM33629.1"/>
    <property type="molecule type" value="Genomic_DNA"/>
</dbReference>
<evidence type="ECO:0000256" key="1">
    <source>
        <dbReference type="ARBA" id="ARBA00001657"/>
    </source>
</evidence>
<dbReference type="InterPro" id="IPR013780">
    <property type="entry name" value="Glyco_hydro_b"/>
</dbReference>
<keyword evidence="4" id="KW-0378">Hydrolase</keyword>
<feature type="domain" description="Glycosyl hydrolase family 31 C-terminal" evidence="8">
    <location>
        <begin position="715"/>
        <end position="818"/>
    </location>
</feature>
<dbReference type="AlphaFoldDB" id="A0A0B8N0K4"/>
<dbReference type="Gene3D" id="2.60.40.1180">
    <property type="entry name" value="Golgi alpha-mannosidase II"/>
    <property type="match status" value="2"/>
</dbReference>
<dbReference type="SUPFAM" id="SSF51445">
    <property type="entry name" value="(Trans)glycosidases"/>
    <property type="match status" value="1"/>
</dbReference>
<organism evidence="9 10">
    <name type="scientific">Talaromyces pinophilus</name>
    <name type="common">Penicillium pinophilum</name>
    <dbReference type="NCBI Taxonomy" id="128442"/>
    <lineage>
        <taxon>Eukaryota</taxon>
        <taxon>Fungi</taxon>
        <taxon>Dikarya</taxon>
        <taxon>Ascomycota</taxon>
        <taxon>Pezizomycotina</taxon>
        <taxon>Eurotiomycetes</taxon>
        <taxon>Eurotiomycetidae</taxon>
        <taxon>Eurotiales</taxon>
        <taxon>Trichocomaceae</taxon>
        <taxon>Talaromyces</taxon>
        <taxon>Talaromyces sect. Talaromyces</taxon>
    </lineage>
</organism>
<evidence type="ECO:0000256" key="4">
    <source>
        <dbReference type="RuleBase" id="RU361185"/>
    </source>
</evidence>
<comment type="catalytic activity">
    <reaction evidence="1">
        <text>Hydrolysis of terminal, non-reducing (1-&gt;4)-linked alpha-D-glucose residues with release of alpha-D-glucose.</text>
        <dbReference type="EC" id="3.2.1.20"/>
    </reaction>
</comment>
<dbReference type="InterPro" id="IPR000322">
    <property type="entry name" value="Glyco_hydro_31_TIM"/>
</dbReference>
<feature type="domain" description="Glycoside hydrolase family 31 TIM barrel" evidence="6">
    <location>
        <begin position="299"/>
        <end position="701"/>
    </location>
</feature>
<dbReference type="CDD" id="cd14752">
    <property type="entry name" value="GH31_N"/>
    <property type="match status" value="1"/>
</dbReference>
<dbReference type="Pfam" id="PF21365">
    <property type="entry name" value="Glyco_hydro_31_3rd"/>
    <property type="match status" value="1"/>
</dbReference>
<evidence type="ECO:0000313" key="10">
    <source>
        <dbReference type="Proteomes" id="UP000053095"/>
    </source>
</evidence>
<evidence type="ECO:0000256" key="3">
    <source>
        <dbReference type="ARBA" id="ARBA00012741"/>
    </source>
</evidence>
<keyword evidence="10" id="KW-1185">Reference proteome</keyword>
<keyword evidence="4" id="KW-0326">Glycosidase</keyword>
<feature type="domain" description="Glycoside hydrolase family 31 N-terminal" evidence="7">
    <location>
        <begin position="133"/>
        <end position="248"/>
    </location>
</feature>
<dbReference type="Gene3D" id="3.20.20.80">
    <property type="entry name" value="Glycosidases"/>
    <property type="match status" value="1"/>
</dbReference>
<accession>A0A0B8N0K4</accession>
<dbReference type="Proteomes" id="UP000053095">
    <property type="component" value="Unassembled WGS sequence"/>
</dbReference>
<evidence type="ECO:0000259" key="7">
    <source>
        <dbReference type="Pfam" id="PF13802"/>
    </source>
</evidence>
<gene>
    <name evidence="9" type="ORF">TCE0_011r00674</name>
</gene>
<protein>
    <recommendedName>
        <fullName evidence="3">alpha-glucosidase</fullName>
        <ecNumber evidence="3">3.2.1.20</ecNumber>
    </recommendedName>
</protein>
<evidence type="ECO:0000313" key="9">
    <source>
        <dbReference type="EMBL" id="GAM33629.1"/>
    </source>
</evidence>
<evidence type="ECO:0000256" key="5">
    <source>
        <dbReference type="SAM" id="MobiDB-lite"/>
    </source>
</evidence>
<dbReference type="GO" id="GO:0004558">
    <property type="term" value="F:alpha-1,4-glucosidase activity"/>
    <property type="evidence" value="ECO:0007669"/>
    <property type="project" value="UniProtKB-EC"/>
</dbReference>
<reference evidence="10" key="1">
    <citation type="journal article" date="2015" name="Genome Announc.">
        <title>Draft genome sequence of Talaromyces cellulolyticus strain Y-94, a source of lignocellulosic biomass-degrading enzymes.</title>
        <authorList>
            <person name="Fujii T."/>
            <person name="Koike H."/>
            <person name="Sawayama S."/>
            <person name="Yano S."/>
            <person name="Inoue H."/>
        </authorList>
    </citation>
    <scope>NUCLEOTIDE SEQUENCE [LARGE SCALE GENOMIC DNA]</scope>
    <source>
        <strain evidence="10">Y-94</strain>
    </source>
</reference>
<dbReference type="PANTHER" id="PTHR22762">
    <property type="entry name" value="ALPHA-GLUCOSIDASE"/>
    <property type="match status" value="1"/>
</dbReference>
<dbReference type="Pfam" id="PF13802">
    <property type="entry name" value="Gal_mutarotas_2"/>
    <property type="match status" value="1"/>
</dbReference>
<evidence type="ECO:0000259" key="8">
    <source>
        <dbReference type="Pfam" id="PF21365"/>
    </source>
</evidence>
<feature type="compositionally biased region" description="Polar residues" evidence="5">
    <location>
        <begin position="504"/>
        <end position="513"/>
    </location>
</feature>
<dbReference type="InterPro" id="IPR048395">
    <property type="entry name" value="Glyco_hydro_31_C"/>
</dbReference>
<dbReference type="GO" id="GO:0005975">
    <property type="term" value="P:carbohydrate metabolic process"/>
    <property type="evidence" value="ECO:0007669"/>
    <property type="project" value="InterPro"/>
</dbReference>
<sequence>MPPISTYFTHLVDSLDKWATYTRDVIDQTSFKTLAGVAGIISSTATTTSPTSAIADLSRCSGYELKHVSQTTSSLTASLQLAGEPCNVYGPDIKDLKLLVEYQTDGRLHVKIYDAAEDVYQIPPEVLSFPQGSNDTADPLLKFSYTESPFSFTVQRSDTNETLFDTSANPLIFEPQFVHLRTWMPTDPYIYGLGEDVDSFRRQTNDYKRTIYNVGDAFLPKNANLYSSHPIYLEMRDGQAHGVYIASSNGMDIFITKTDKGQQYLEYNLIGGVLDFYFFAGPSPFDVGRQYAEVVGAPAEQAYWTYGFHQCKYGYQDVMMVAEMVYNYSEANIPVETVWSDIDYMNLRRTWTLDPERFPIHKVRDLVDYLHDHDQHYVVMVDPPISVDDPATYDKLMESEAYFRNNDGSVFLAGMWSGATAFVDWFHPNAQEYWSSLILSFFDEKTGVDVDAIWIDMNEPANFCPYPCEDAIAWSKAAGIPPSPPPLRDSWREMPGLPDDLQPPSANSLSKRSTSGERIGLPGRDLLNPPYPLGTVDGIIYGGTIFTDRYQYGGYAFYDTKNLFASSMMQATRNAMLERRPNKRPLIISRSSFAGDGKRSGHWTGDNISSWDHYRISIRQNIEFAAIFQMPTIGADVCGFNFETWETLCTRWAVLGAWYPFYRNHADITAPFQEFYRWPQVADAARDAIKTRYQLLDYFYTEFHYQTVDGTPSTILPLFYLFPHDPVTLDIELQFFYGSALLISPVTDDESTSVTFYLPKGIWYDFWTGEKLAIGSTSSQTSTSTQTEKAATTEGEWITLQNVPYSSIPVHIRSGTIIPLRVDGANTTTQLRKLDFELIVAPDENGKAAGRLWLDDGESVDTGSNTSEIMMEYDGATRKLSVGGRFGYEAGVKIRKVTVLGEGSAIVEGDGRVQSPLGSATGGYGRTVDIDRGLDEGFTVHIG</sequence>
<feature type="region of interest" description="Disordered" evidence="5">
    <location>
        <begin position="485"/>
        <end position="521"/>
    </location>
</feature>
<dbReference type="InterPro" id="IPR025887">
    <property type="entry name" value="Glyco_hydro_31_N_dom"/>
</dbReference>
<dbReference type="PANTHER" id="PTHR22762:SF95">
    <property type="entry name" value="ALPHA_BETA-GLUCOSIDASE AGDC-RELATED"/>
    <property type="match status" value="1"/>
</dbReference>
<comment type="similarity">
    <text evidence="2 4">Belongs to the glycosyl hydrolase 31 family.</text>
</comment>
<dbReference type="Pfam" id="PF01055">
    <property type="entry name" value="Glyco_hydro_31_2nd"/>
    <property type="match status" value="1"/>
</dbReference>
<proteinExistence type="inferred from homology"/>
<dbReference type="InterPro" id="IPR017853">
    <property type="entry name" value="GH"/>
</dbReference>
<dbReference type="CDD" id="cd06602">
    <property type="entry name" value="GH31_MGAM_SI_GAA"/>
    <property type="match status" value="1"/>
</dbReference>
<evidence type="ECO:0000256" key="2">
    <source>
        <dbReference type="ARBA" id="ARBA00007806"/>
    </source>
</evidence>